<accession>A0ABU9DGZ5</accession>
<dbReference type="Pfam" id="PF08240">
    <property type="entry name" value="ADH_N"/>
    <property type="match status" value="1"/>
</dbReference>
<keyword evidence="7" id="KW-0560">Oxidoreductase</keyword>
<dbReference type="SMART" id="SM00829">
    <property type="entry name" value="PKS_ER"/>
    <property type="match status" value="1"/>
</dbReference>
<evidence type="ECO:0000256" key="4">
    <source>
        <dbReference type="ARBA" id="ARBA00022857"/>
    </source>
</evidence>
<dbReference type="SUPFAM" id="SSF51735">
    <property type="entry name" value="NAD(P)-binding Rossmann-fold domains"/>
    <property type="match status" value="1"/>
</dbReference>
<dbReference type="PANTHER" id="PTHR44154">
    <property type="entry name" value="QUINONE OXIDOREDUCTASE"/>
    <property type="match status" value="1"/>
</dbReference>
<comment type="subcellular location">
    <subcellularLocation>
        <location evidence="1">Cytoplasm</location>
    </subcellularLocation>
</comment>
<evidence type="ECO:0000259" key="6">
    <source>
        <dbReference type="SMART" id="SM00829"/>
    </source>
</evidence>
<comment type="subunit">
    <text evidence="2">Homotetramer.</text>
</comment>
<dbReference type="Pfam" id="PF13602">
    <property type="entry name" value="ADH_zinc_N_2"/>
    <property type="match status" value="1"/>
</dbReference>
<dbReference type="PROSITE" id="PS01162">
    <property type="entry name" value="QOR_ZETA_CRYSTAL"/>
    <property type="match status" value="1"/>
</dbReference>
<feature type="domain" description="Enoyl reductase (ER)" evidence="6">
    <location>
        <begin position="15"/>
        <end position="308"/>
    </location>
</feature>
<keyword evidence="3" id="KW-0963">Cytoplasm</keyword>
<comment type="caution">
    <text evidence="7">The sequence shown here is derived from an EMBL/GenBank/DDBJ whole genome shotgun (WGS) entry which is preliminary data.</text>
</comment>
<organism evidence="7 8">
    <name type="scientific">Paenibacillus filicis</name>
    <dbReference type="NCBI Taxonomy" id="669464"/>
    <lineage>
        <taxon>Bacteria</taxon>
        <taxon>Bacillati</taxon>
        <taxon>Bacillota</taxon>
        <taxon>Bacilli</taxon>
        <taxon>Bacillales</taxon>
        <taxon>Paenibacillaceae</taxon>
        <taxon>Paenibacillus</taxon>
    </lineage>
</organism>
<dbReference type="EMBL" id="JBBPCC010000004">
    <property type="protein sequence ID" value="MEK8128066.1"/>
    <property type="molecule type" value="Genomic_DNA"/>
</dbReference>
<dbReference type="Gene3D" id="3.90.180.10">
    <property type="entry name" value="Medium-chain alcohol dehydrogenases, catalytic domain"/>
    <property type="match status" value="1"/>
</dbReference>
<dbReference type="InterPro" id="IPR051603">
    <property type="entry name" value="Zinc-ADH_QOR/CCCR"/>
</dbReference>
<dbReference type="CDD" id="cd05289">
    <property type="entry name" value="MDR_like_2"/>
    <property type="match status" value="1"/>
</dbReference>
<evidence type="ECO:0000256" key="5">
    <source>
        <dbReference type="ARBA" id="ARBA00022884"/>
    </source>
</evidence>
<keyword evidence="8" id="KW-1185">Reference proteome</keyword>
<dbReference type="SUPFAM" id="SSF50129">
    <property type="entry name" value="GroES-like"/>
    <property type="match status" value="1"/>
</dbReference>
<dbReference type="PANTHER" id="PTHR44154:SF1">
    <property type="entry name" value="QUINONE OXIDOREDUCTASE"/>
    <property type="match status" value="1"/>
</dbReference>
<evidence type="ECO:0000256" key="2">
    <source>
        <dbReference type="ARBA" id="ARBA00011881"/>
    </source>
</evidence>
<dbReference type="InterPro" id="IPR036291">
    <property type="entry name" value="NAD(P)-bd_dom_sf"/>
</dbReference>
<dbReference type="GO" id="GO:0016491">
    <property type="term" value="F:oxidoreductase activity"/>
    <property type="evidence" value="ECO:0007669"/>
    <property type="project" value="UniProtKB-KW"/>
</dbReference>
<name>A0ABU9DGZ5_9BACL</name>
<evidence type="ECO:0000256" key="3">
    <source>
        <dbReference type="ARBA" id="ARBA00022490"/>
    </source>
</evidence>
<dbReference type="InterPro" id="IPR002364">
    <property type="entry name" value="Quin_OxRdtase/zeta-crystal_CS"/>
</dbReference>
<keyword evidence="5" id="KW-0694">RNA-binding</keyword>
<dbReference type="InterPro" id="IPR020843">
    <property type="entry name" value="ER"/>
</dbReference>
<dbReference type="InterPro" id="IPR011032">
    <property type="entry name" value="GroES-like_sf"/>
</dbReference>
<proteinExistence type="predicted"/>
<dbReference type="Gene3D" id="3.40.50.720">
    <property type="entry name" value="NAD(P)-binding Rossmann-like Domain"/>
    <property type="match status" value="1"/>
</dbReference>
<protein>
    <submittedName>
        <fullName evidence="7">NADP-dependent oxidoreductase</fullName>
        <ecNumber evidence="7">1.-.-.-</ecNumber>
    </submittedName>
</protein>
<evidence type="ECO:0000256" key="1">
    <source>
        <dbReference type="ARBA" id="ARBA00004496"/>
    </source>
</evidence>
<dbReference type="InterPro" id="IPR013154">
    <property type="entry name" value="ADH-like_N"/>
</dbReference>
<reference evidence="7 8" key="1">
    <citation type="submission" date="2024-04" db="EMBL/GenBank/DDBJ databases">
        <title>draft genome sequnece of Paenibacillus filicis.</title>
        <authorList>
            <person name="Kim D.-U."/>
        </authorList>
    </citation>
    <scope>NUCLEOTIDE SEQUENCE [LARGE SCALE GENOMIC DNA]</scope>
    <source>
        <strain evidence="7 8">KACC14197</strain>
    </source>
</reference>
<keyword evidence="4" id="KW-0521">NADP</keyword>
<evidence type="ECO:0000313" key="7">
    <source>
        <dbReference type="EMBL" id="MEK8128066.1"/>
    </source>
</evidence>
<sequence length="313" mass="33687">MSEQMQSVIRVHRYGGPEVLRLEQVPVPKPRDGEVLVRVQAAAVLPNDWKMRQGQFQLIRPHTLPYIPGTSFSGIVEDAGACPLEFQKGEAVFGRSLQGTYAEYTIARADSLAMKPEQVSFEDAAAITGGAAPAWMALFAFGELEPGMKVLVHGAAGGVGMFAVQLARWRGAEVIGTASTANVDFVRGLGAHQVIDYTSTPFEQEVRDVDLVLDTIGGVVQERSLSVVKRGGSLVSMVGLPFAEMAEEMGIRTWFTSQLADADVLQEIARLLADGTLKACTSRSFPLAEARLAHELAETGHGRGRLMLNPPVA</sequence>
<evidence type="ECO:0000313" key="8">
    <source>
        <dbReference type="Proteomes" id="UP001469365"/>
    </source>
</evidence>
<gene>
    <name evidence="7" type="ORF">WMW72_09145</name>
</gene>
<dbReference type="EC" id="1.-.-.-" evidence="7"/>
<dbReference type="RefSeq" id="WP_341415125.1">
    <property type="nucleotide sequence ID" value="NZ_JBBPCC010000004.1"/>
</dbReference>
<dbReference type="Proteomes" id="UP001469365">
    <property type="component" value="Unassembled WGS sequence"/>
</dbReference>